<sequence length="125" mass="13683">MDSHVVLLNQTGDFDDALYYNYENPDTQASSPVNFILQGKGADTNKCYYSELHIVIAESPKETCEDSFKIETSSKTRGSVGQRQIFSCEVPGSLNSPLGPTAAKSMNGTWFRNCSAIPPNAIILQ</sequence>
<reference evidence="1" key="3">
    <citation type="submission" date="2025-09" db="UniProtKB">
        <authorList>
            <consortium name="Ensembl"/>
        </authorList>
    </citation>
    <scope>IDENTIFICATION</scope>
</reference>
<name>F6ZY70_CIOIN</name>
<reference evidence="2" key="1">
    <citation type="journal article" date="2002" name="Science">
        <title>The draft genome of Ciona intestinalis: insights into chordate and vertebrate origins.</title>
        <authorList>
            <person name="Dehal P."/>
            <person name="Satou Y."/>
            <person name="Campbell R.K."/>
            <person name="Chapman J."/>
            <person name="Degnan B."/>
            <person name="De Tomaso A."/>
            <person name="Davidson B."/>
            <person name="Di Gregorio A."/>
            <person name="Gelpke M."/>
            <person name="Goodstein D.M."/>
            <person name="Harafuji N."/>
            <person name="Hastings K.E."/>
            <person name="Ho I."/>
            <person name="Hotta K."/>
            <person name="Huang W."/>
            <person name="Kawashima T."/>
            <person name="Lemaire P."/>
            <person name="Martinez D."/>
            <person name="Meinertzhagen I.A."/>
            <person name="Necula S."/>
            <person name="Nonaka M."/>
            <person name="Putnam N."/>
            <person name="Rash S."/>
            <person name="Saiga H."/>
            <person name="Satake M."/>
            <person name="Terry A."/>
            <person name="Yamada L."/>
            <person name="Wang H.G."/>
            <person name="Awazu S."/>
            <person name="Azumi K."/>
            <person name="Boore J."/>
            <person name="Branno M."/>
            <person name="Chin-Bow S."/>
            <person name="DeSantis R."/>
            <person name="Doyle S."/>
            <person name="Francino P."/>
            <person name="Keys D.N."/>
            <person name="Haga S."/>
            <person name="Hayashi H."/>
            <person name="Hino K."/>
            <person name="Imai K.S."/>
            <person name="Inaba K."/>
            <person name="Kano S."/>
            <person name="Kobayashi K."/>
            <person name="Kobayashi M."/>
            <person name="Lee B.I."/>
            <person name="Makabe K.W."/>
            <person name="Manohar C."/>
            <person name="Matassi G."/>
            <person name="Medina M."/>
            <person name="Mochizuki Y."/>
            <person name="Mount S."/>
            <person name="Morishita T."/>
            <person name="Miura S."/>
            <person name="Nakayama A."/>
            <person name="Nishizaka S."/>
            <person name="Nomoto H."/>
            <person name="Ohta F."/>
            <person name="Oishi K."/>
            <person name="Rigoutsos I."/>
            <person name="Sano M."/>
            <person name="Sasaki A."/>
            <person name="Sasakura Y."/>
            <person name="Shoguchi E."/>
            <person name="Shin-i T."/>
            <person name="Spagnuolo A."/>
            <person name="Stainier D."/>
            <person name="Suzuki M.M."/>
            <person name="Tassy O."/>
            <person name="Takatori N."/>
            <person name="Tokuoka M."/>
            <person name="Yagi K."/>
            <person name="Yoshizaki F."/>
            <person name="Wada S."/>
            <person name="Zhang C."/>
            <person name="Hyatt P.D."/>
            <person name="Larimer F."/>
            <person name="Detter C."/>
            <person name="Doggett N."/>
            <person name="Glavina T."/>
            <person name="Hawkins T."/>
            <person name="Richardson P."/>
            <person name="Lucas S."/>
            <person name="Kohara Y."/>
            <person name="Levine M."/>
            <person name="Satoh N."/>
            <person name="Rokhsar D.S."/>
        </authorList>
    </citation>
    <scope>NUCLEOTIDE SEQUENCE [LARGE SCALE GENOMIC DNA]</scope>
</reference>
<evidence type="ECO:0000313" key="1">
    <source>
        <dbReference type="Ensembl" id="ENSCINP00000029648.2"/>
    </source>
</evidence>
<dbReference type="GeneTree" id="ENSGT00940000169279"/>
<evidence type="ECO:0000313" key="2">
    <source>
        <dbReference type="Proteomes" id="UP000008144"/>
    </source>
</evidence>
<dbReference type="Proteomes" id="UP000008144">
    <property type="component" value="Unassembled WGS sequence"/>
</dbReference>
<protein>
    <submittedName>
        <fullName evidence="1">Uncharacterized protein</fullName>
    </submittedName>
</protein>
<keyword evidence="2" id="KW-1185">Reference proteome</keyword>
<dbReference type="AlphaFoldDB" id="F6ZY70"/>
<proteinExistence type="predicted"/>
<dbReference type="Ensembl" id="ENSCINT00000029894.2">
    <property type="protein sequence ID" value="ENSCINP00000029648.2"/>
    <property type="gene ID" value="ENSCING00000017575.2"/>
</dbReference>
<reference evidence="1" key="2">
    <citation type="submission" date="2025-08" db="UniProtKB">
        <authorList>
            <consortium name="Ensembl"/>
        </authorList>
    </citation>
    <scope>IDENTIFICATION</scope>
</reference>
<organism evidence="1 2">
    <name type="scientific">Ciona intestinalis</name>
    <name type="common">Transparent sea squirt</name>
    <name type="synonym">Ascidia intestinalis</name>
    <dbReference type="NCBI Taxonomy" id="7719"/>
    <lineage>
        <taxon>Eukaryota</taxon>
        <taxon>Metazoa</taxon>
        <taxon>Chordata</taxon>
        <taxon>Tunicata</taxon>
        <taxon>Ascidiacea</taxon>
        <taxon>Phlebobranchia</taxon>
        <taxon>Cionidae</taxon>
        <taxon>Ciona</taxon>
    </lineage>
</organism>
<accession>F6ZY70</accession>
<dbReference type="InParanoid" id="F6ZY70"/>
<dbReference type="HOGENOM" id="CLU_1997612_0_0_1"/>